<dbReference type="GO" id="GO:0006401">
    <property type="term" value="P:RNA catabolic process"/>
    <property type="evidence" value="ECO:0007669"/>
    <property type="project" value="TreeGrafter"/>
</dbReference>
<feature type="domain" description="Ribonuclease H2 subunit B wHTH" evidence="2">
    <location>
        <begin position="118"/>
        <end position="203"/>
    </location>
</feature>
<dbReference type="GO" id="GO:0032299">
    <property type="term" value="C:ribonuclease H2 complex"/>
    <property type="evidence" value="ECO:0007669"/>
    <property type="project" value="InterPro"/>
</dbReference>
<dbReference type="CDD" id="cd09270">
    <property type="entry name" value="RNase_H2-B"/>
    <property type="match status" value="1"/>
</dbReference>
<feature type="compositionally biased region" description="Polar residues" evidence="1">
    <location>
        <begin position="251"/>
        <end position="266"/>
    </location>
</feature>
<organism evidence="3 4">
    <name type="scientific">Sesamum angolense</name>
    <dbReference type="NCBI Taxonomy" id="2727404"/>
    <lineage>
        <taxon>Eukaryota</taxon>
        <taxon>Viridiplantae</taxon>
        <taxon>Streptophyta</taxon>
        <taxon>Embryophyta</taxon>
        <taxon>Tracheophyta</taxon>
        <taxon>Spermatophyta</taxon>
        <taxon>Magnoliopsida</taxon>
        <taxon>eudicotyledons</taxon>
        <taxon>Gunneridae</taxon>
        <taxon>Pentapetalae</taxon>
        <taxon>asterids</taxon>
        <taxon>lamiids</taxon>
        <taxon>Lamiales</taxon>
        <taxon>Pedaliaceae</taxon>
        <taxon>Sesamum</taxon>
    </lineage>
</organism>
<comment type="caution">
    <text evidence="3">The sequence shown here is derived from an EMBL/GenBank/DDBJ whole genome shotgun (WGS) entry which is preliminary data.</text>
</comment>
<evidence type="ECO:0000259" key="2">
    <source>
        <dbReference type="Pfam" id="PF09468"/>
    </source>
</evidence>
<sequence>MAGRLPATTANTGVPKALSYEWLGGKALMKLAFSSHKILLLVGSMWVNFYHFGIQELEIQRATSIVMEVFKNFTGLSNLMGPGLLGIMSVKDFVTSWIFQSPNPNGRLYTATPVDPVFILLPIFEEARMKKGNDPGKFRQLDEIIYIHGYPGYQSLSSIAEKSMQVVCDLKEVGSTKFFRLNDLKVLKWLCYKVHQLKKTLPTLDNNYAAQDEKDSLSDAVSIVGEYLKDEPWIKLTRPAKAGDTDPLPPSTGSDPASFNPVQDNNGIDKKVGRNTRQVKKARVEKDSQNIKDMFSRATRRRG</sequence>
<dbReference type="Proteomes" id="UP001289374">
    <property type="component" value="Unassembled WGS sequence"/>
</dbReference>
<evidence type="ECO:0000256" key="1">
    <source>
        <dbReference type="SAM" id="MobiDB-lite"/>
    </source>
</evidence>
<dbReference type="PANTHER" id="PTHR13383">
    <property type="entry name" value="RIBONUCLEASE H2 SUBUNIT B"/>
    <property type="match status" value="1"/>
</dbReference>
<dbReference type="Gene3D" id="1.10.20.120">
    <property type="match status" value="1"/>
</dbReference>
<proteinExistence type="predicted"/>
<name>A0AAE2BW19_9LAMI</name>
<dbReference type="EMBL" id="JACGWL010000006">
    <property type="protein sequence ID" value="KAK4399829.1"/>
    <property type="molecule type" value="Genomic_DNA"/>
</dbReference>
<reference evidence="3" key="2">
    <citation type="journal article" date="2024" name="Plant">
        <title>Genomic evolution and insights into agronomic trait innovations of Sesamum species.</title>
        <authorList>
            <person name="Miao H."/>
            <person name="Wang L."/>
            <person name="Qu L."/>
            <person name="Liu H."/>
            <person name="Sun Y."/>
            <person name="Le M."/>
            <person name="Wang Q."/>
            <person name="Wei S."/>
            <person name="Zheng Y."/>
            <person name="Lin W."/>
            <person name="Duan Y."/>
            <person name="Cao H."/>
            <person name="Xiong S."/>
            <person name="Wang X."/>
            <person name="Wei L."/>
            <person name="Li C."/>
            <person name="Ma Q."/>
            <person name="Ju M."/>
            <person name="Zhao R."/>
            <person name="Li G."/>
            <person name="Mu C."/>
            <person name="Tian Q."/>
            <person name="Mei H."/>
            <person name="Zhang T."/>
            <person name="Gao T."/>
            <person name="Zhang H."/>
        </authorList>
    </citation>
    <scope>NUCLEOTIDE SEQUENCE</scope>
    <source>
        <strain evidence="3">K16</strain>
    </source>
</reference>
<protein>
    <submittedName>
        <fullName evidence="3">Ribonuclease H2 subunit B</fullName>
    </submittedName>
</protein>
<accession>A0AAE2BW19</accession>
<dbReference type="GO" id="GO:0005654">
    <property type="term" value="C:nucleoplasm"/>
    <property type="evidence" value="ECO:0007669"/>
    <property type="project" value="TreeGrafter"/>
</dbReference>
<dbReference type="AlphaFoldDB" id="A0AAE2BW19"/>
<dbReference type="PANTHER" id="PTHR13383:SF11">
    <property type="entry name" value="RIBONUCLEASE H2 SUBUNIT B"/>
    <property type="match status" value="1"/>
</dbReference>
<dbReference type="Pfam" id="PF09468">
    <property type="entry name" value="RNase_H2-Ydr279"/>
    <property type="match status" value="1"/>
</dbReference>
<gene>
    <name evidence="3" type="ORF">Sango_1089000</name>
</gene>
<reference evidence="3" key="1">
    <citation type="submission" date="2020-06" db="EMBL/GenBank/DDBJ databases">
        <authorList>
            <person name="Li T."/>
            <person name="Hu X."/>
            <person name="Zhang T."/>
            <person name="Song X."/>
            <person name="Zhang H."/>
            <person name="Dai N."/>
            <person name="Sheng W."/>
            <person name="Hou X."/>
            <person name="Wei L."/>
        </authorList>
    </citation>
    <scope>NUCLEOTIDE SEQUENCE</scope>
    <source>
        <strain evidence="3">K16</strain>
        <tissue evidence="3">Leaf</tissue>
    </source>
</reference>
<evidence type="ECO:0000313" key="3">
    <source>
        <dbReference type="EMBL" id="KAK4399829.1"/>
    </source>
</evidence>
<dbReference type="InterPro" id="IPR019024">
    <property type="entry name" value="RNase_H2_suB_wHTH"/>
</dbReference>
<dbReference type="InterPro" id="IPR040456">
    <property type="entry name" value="RNase_H2_suB"/>
</dbReference>
<keyword evidence="4" id="KW-1185">Reference proteome</keyword>
<evidence type="ECO:0000313" key="4">
    <source>
        <dbReference type="Proteomes" id="UP001289374"/>
    </source>
</evidence>
<feature type="region of interest" description="Disordered" evidence="1">
    <location>
        <begin position="238"/>
        <end position="303"/>
    </location>
</feature>